<dbReference type="InterPro" id="IPR049883">
    <property type="entry name" value="NOTCH1_EGF-like"/>
</dbReference>
<sequence length="267" mass="28623">VDECTEGSHACRYNQVCQNIAGSYSCSCPPGYRTLGTGWPCLDLDECQTPHQCQHECRNSLGSYSCLCPSGYRLLSNGKTCHGQCRGARGVPPPHGALGVIFLGLQVFLFPQDGCSQPQIPTVSAHVSLPQCPGRCGGLGIEPPSQPPQTLHGGHNPVRPQPDVLQHARRCPLHRLWAWHGGRGERGAWGMSPHPVCPLILSVPFPPTHGCPPPTPGCWSRARGCQPLPSTVHAAVKPFPAQFGMSGEFPSESHFVEGSPWPPQEGS</sequence>
<evidence type="ECO:0000256" key="5">
    <source>
        <dbReference type="ARBA" id="ARBA00022729"/>
    </source>
</evidence>
<dbReference type="FunFam" id="2.10.25.10:FF:000385">
    <property type="entry name" value="Hemicentin 1"/>
    <property type="match status" value="1"/>
</dbReference>
<feature type="domain" description="EGF-like" evidence="11">
    <location>
        <begin position="1"/>
        <end position="38"/>
    </location>
</feature>
<protein>
    <recommendedName>
        <fullName evidence="11">EGF-like domain-containing protein</fullName>
    </recommendedName>
</protein>
<dbReference type="SMART" id="SM00179">
    <property type="entry name" value="EGF_CA"/>
    <property type="match status" value="2"/>
</dbReference>
<keyword evidence="8 10" id="KW-1015">Disulfide bond</keyword>
<evidence type="ECO:0000313" key="12">
    <source>
        <dbReference type="Ensembl" id="ENSJHYP00000009080.1"/>
    </source>
</evidence>
<keyword evidence="6" id="KW-0677">Repeat</keyword>
<dbReference type="FunFam" id="2.10.25.10:FF:000210">
    <property type="entry name" value="Hemicentin 1"/>
    <property type="match status" value="1"/>
</dbReference>
<organism evidence="12 13">
    <name type="scientific">Junco hyemalis</name>
    <name type="common">Dark-eyed junco</name>
    <dbReference type="NCBI Taxonomy" id="40217"/>
    <lineage>
        <taxon>Eukaryota</taxon>
        <taxon>Metazoa</taxon>
        <taxon>Chordata</taxon>
        <taxon>Craniata</taxon>
        <taxon>Vertebrata</taxon>
        <taxon>Euteleostomi</taxon>
        <taxon>Archelosauria</taxon>
        <taxon>Archosauria</taxon>
        <taxon>Dinosauria</taxon>
        <taxon>Saurischia</taxon>
        <taxon>Theropoda</taxon>
        <taxon>Coelurosauria</taxon>
        <taxon>Aves</taxon>
        <taxon>Neognathae</taxon>
        <taxon>Neoaves</taxon>
        <taxon>Telluraves</taxon>
        <taxon>Australaves</taxon>
        <taxon>Passeriformes</taxon>
        <taxon>Passerellidae</taxon>
        <taxon>Junco</taxon>
    </lineage>
</organism>
<dbReference type="PROSITE" id="PS50026">
    <property type="entry name" value="EGF_3"/>
    <property type="match status" value="2"/>
</dbReference>
<reference evidence="12" key="1">
    <citation type="submission" date="2025-08" db="UniProtKB">
        <authorList>
            <consortium name="Ensembl"/>
        </authorList>
    </citation>
    <scope>IDENTIFICATION</scope>
</reference>
<dbReference type="InterPro" id="IPR052235">
    <property type="entry name" value="Nephronectin_domain"/>
</dbReference>
<keyword evidence="3" id="KW-0272">Extracellular matrix</keyword>
<dbReference type="InterPro" id="IPR009030">
    <property type="entry name" value="Growth_fac_rcpt_cys_sf"/>
</dbReference>
<evidence type="ECO:0000256" key="2">
    <source>
        <dbReference type="ARBA" id="ARBA00022525"/>
    </source>
</evidence>
<dbReference type="SMART" id="SM00181">
    <property type="entry name" value="EGF"/>
    <property type="match status" value="2"/>
</dbReference>
<evidence type="ECO:0000256" key="4">
    <source>
        <dbReference type="ARBA" id="ARBA00022536"/>
    </source>
</evidence>
<evidence type="ECO:0000256" key="6">
    <source>
        <dbReference type="ARBA" id="ARBA00022737"/>
    </source>
</evidence>
<evidence type="ECO:0000256" key="1">
    <source>
        <dbReference type="ARBA" id="ARBA00004498"/>
    </source>
</evidence>
<evidence type="ECO:0000259" key="11">
    <source>
        <dbReference type="PROSITE" id="PS50026"/>
    </source>
</evidence>
<keyword evidence="4 10" id="KW-0245">EGF-like domain</keyword>
<accession>A0A8C5IU58</accession>
<feature type="disulfide bond" evidence="10">
    <location>
        <begin position="47"/>
        <end position="57"/>
    </location>
</feature>
<dbReference type="PROSITE" id="PS01186">
    <property type="entry name" value="EGF_2"/>
    <property type="match status" value="1"/>
</dbReference>
<dbReference type="InterPro" id="IPR018097">
    <property type="entry name" value="EGF_Ca-bd_CS"/>
</dbReference>
<dbReference type="Pfam" id="PF07645">
    <property type="entry name" value="EGF_CA"/>
    <property type="match status" value="2"/>
</dbReference>
<dbReference type="InterPro" id="IPR000152">
    <property type="entry name" value="EGF-type_Asp/Asn_hydroxyl_site"/>
</dbReference>
<keyword evidence="7" id="KW-0106">Calcium</keyword>
<dbReference type="CDD" id="cd00054">
    <property type="entry name" value="EGF_CA"/>
    <property type="match status" value="2"/>
</dbReference>
<dbReference type="PANTHER" id="PTHR24050:SF27">
    <property type="entry name" value="FIBRILLIN-1"/>
    <property type="match status" value="1"/>
</dbReference>
<keyword evidence="5" id="KW-0732">Signal</keyword>
<dbReference type="Gene3D" id="2.10.25.10">
    <property type="entry name" value="Laminin"/>
    <property type="match status" value="2"/>
</dbReference>
<dbReference type="InterPro" id="IPR000742">
    <property type="entry name" value="EGF"/>
</dbReference>
<dbReference type="PROSITE" id="PS01187">
    <property type="entry name" value="EGF_CA"/>
    <property type="match status" value="1"/>
</dbReference>
<comment type="subcellular location">
    <subcellularLocation>
        <location evidence="1">Secreted</location>
        <location evidence="1">Extracellular space</location>
        <location evidence="1">Extracellular matrix</location>
    </subcellularLocation>
</comment>
<evidence type="ECO:0000256" key="10">
    <source>
        <dbReference type="PROSITE-ProRule" id="PRU00076"/>
    </source>
</evidence>
<dbReference type="AlphaFoldDB" id="A0A8C5IU58"/>
<dbReference type="GO" id="GO:0005509">
    <property type="term" value="F:calcium ion binding"/>
    <property type="evidence" value="ECO:0007669"/>
    <property type="project" value="InterPro"/>
</dbReference>
<dbReference type="SUPFAM" id="SSF57184">
    <property type="entry name" value="Growth factor receptor domain"/>
    <property type="match status" value="1"/>
</dbReference>
<dbReference type="InterPro" id="IPR001881">
    <property type="entry name" value="EGF-like_Ca-bd_dom"/>
</dbReference>
<evidence type="ECO:0000256" key="7">
    <source>
        <dbReference type="ARBA" id="ARBA00022837"/>
    </source>
</evidence>
<evidence type="ECO:0000313" key="13">
    <source>
        <dbReference type="Proteomes" id="UP000694408"/>
    </source>
</evidence>
<proteinExistence type="predicted"/>
<reference evidence="12" key="2">
    <citation type="submission" date="2025-09" db="UniProtKB">
        <authorList>
            <consortium name="Ensembl"/>
        </authorList>
    </citation>
    <scope>IDENTIFICATION</scope>
</reference>
<dbReference type="PROSITE" id="PS00010">
    <property type="entry name" value="ASX_HYDROXYL"/>
    <property type="match status" value="2"/>
</dbReference>
<dbReference type="Ensembl" id="ENSJHYT00000011024.1">
    <property type="protein sequence ID" value="ENSJHYP00000009080.1"/>
    <property type="gene ID" value="ENSJHYG00000007195.1"/>
</dbReference>
<evidence type="ECO:0000256" key="9">
    <source>
        <dbReference type="ARBA" id="ARBA00023180"/>
    </source>
</evidence>
<dbReference type="Proteomes" id="UP000694408">
    <property type="component" value="Unplaced"/>
</dbReference>
<evidence type="ECO:0000256" key="3">
    <source>
        <dbReference type="ARBA" id="ARBA00022530"/>
    </source>
</evidence>
<name>A0A8C5IU58_JUNHY</name>
<dbReference type="PANTHER" id="PTHR24050">
    <property type="entry name" value="PA14 DOMAIN-CONTAINING PROTEIN"/>
    <property type="match status" value="1"/>
</dbReference>
<keyword evidence="9" id="KW-0325">Glycoprotein</keyword>
<keyword evidence="13" id="KW-1185">Reference proteome</keyword>
<keyword evidence="2" id="KW-0964">Secreted</keyword>
<evidence type="ECO:0000256" key="8">
    <source>
        <dbReference type="ARBA" id="ARBA00023157"/>
    </source>
</evidence>
<feature type="domain" description="EGF-like" evidence="11">
    <location>
        <begin position="43"/>
        <end position="82"/>
    </location>
</feature>
<comment type="caution">
    <text evidence="10">Lacks conserved residue(s) required for the propagation of feature annotation.</text>
</comment>